<dbReference type="Proteomes" id="UP000244073">
    <property type="component" value="Unassembled WGS sequence"/>
</dbReference>
<gene>
    <name evidence="2" type="ORF">P175DRAFT_0536497</name>
</gene>
<organism evidence="2 3">
    <name type="scientific">Aspergillus ochraceoroseus IBT 24754</name>
    <dbReference type="NCBI Taxonomy" id="1392256"/>
    <lineage>
        <taxon>Eukaryota</taxon>
        <taxon>Fungi</taxon>
        <taxon>Dikarya</taxon>
        <taxon>Ascomycota</taxon>
        <taxon>Pezizomycotina</taxon>
        <taxon>Eurotiomycetes</taxon>
        <taxon>Eurotiomycetidae</taxon>
        <taxon>Eurotiales</taxon>
        <taxon>Aspergillaceae</taxon>
        <taxon>Aspergillus</taxon>
        <taxon>Aspergillus subgen. Nidulantes</taxon>
    </lineage>
</organism>
<protein>
    <submittedName>
        <fullName evidence="2">Uncharacterized protein</fullName>
    </submittedName>
</protein>
<accession>A0A2T5LKV6</accession>
<dbReference type="RefSeq" id="XP_040748325.1">
    <property type="nucleotide sequence ID" value="XM_040900312.1"/>
</dbReference>
<feature type="region of interest" description="Disordered" evidence="1">
    <location>
        <begin position="786"/>
        <end position="825"/>
    </location>
</feature>
<evidence type="ECO:0000313" key="2">
    <source>
        <dbReference type="EMBL" id="PTU16908.1"/>
    </source>
</evidence>
<evidence type="ECO:0000313" key="3">
    <source>
        <dbReference type="Proteomes" id="UP000244073"/>
    </source>
</evidence>
<evidence type="ECO:0000256" key="1">
    <source>
        <dbReference type="SAM" id="MobiDB-lite"/>
    </source>
</evidence>
<dbReference type="EMBL" id="MSFN02000014">
    <property type="protein sequence ID" value="PTU16908.1"/>
    <property type="molecule type" value="Genomic_DNA"/>
</dbReference>
<dbReference type="GeneID" id="63817194"/>
<dbReference type="OrthoDB" id="3029913at2759"/>
<name>A0A2T5LKV6_9EURO</name>
<sequence>MRLHSFFEPGLRAKDTTYSDHRLYTLTARQSLSSGNQKLPLKTSKIRFTVDAPRFTLPPSDIHSIYPAPGSSEHARVLPHVVLNDPQLPWERSGDPENQNHANENDQKPTRPTWMALLVFTADELQVTPLANNKNIPSATRALSAVVSQLAQADKAESSFRCPNVNDLDAADETVASYIVLKRELFEHLIMSNISTFAYLSHVRRVAVAGSAHVSDTPDEHPFSVVVSPRTGPVDGKEQTVYVHLVSLDGIVENLKTRSLTDSVKTIGVVSLYAWTYRISPGDEISYRDILCSLDKDKQPLCRPKSLLNDLAKDVANSWLVERLRQGYTLTRHRTLTGEATVAFYRGPLTPSYLPPGQCPPSVAGRELQILDPHTGIMDVSYSVAWELGRNLAIADKAFTAAMLRLRSDIMAQAVKDPEKSKSKDTFAALKRTHKRPALYTGVYRWANTKSSLSSSSLSSSSLASPSSALPDHVRKWLADMATSQAQHELENKTNQVSTDWLFVLQWIQKKLALQGIPAIYLFPDPAVLPLEALRTFYIDENWTDAMIDGALSIANHSTTSDDLVKREIRSSFNVYLTAMQKDQKPDTAYSWRPRWGLVLRSQLVRAYPNLRIEREHKDSTDLPAAFATLSEDTLIYYQSETPETTEDAALIMMQPFHHQRFSLGDDLAGGKLEMAFKLFTLTESEKARERIESSDNRAIWTPGSNTAVFKCKNPDGFKDVPLKAIYDWTIRCVDIKQLIQCCQDINKEVLQDLSDVQEDSSAYVGVQLNDEILMLRMEYKRPGGIQPLQPRLLNNPVTTSPENKLEPDKEKNKEPKKKRKTPFIPEPPLIKAALLPPVQGFNLDALKPAIPSIPKNDAAYNNLLPITSSQLSKICSPLLEQPRRNLPAGAPITLDLLFSLTAIADVRQDLYLGEVNVYLPMGTINTNLLQPITSRPKMRMIGPGRLWDITCRLVMGKRHRIDLQGDWSLEDATDGHDQRYLGVTISPLNVQKYPLHLLRHPQLSFLLQEMKINPLPCERVPLLVEEAYFRATEEEGVYEDVGRVRGVVGVTREDCQWR</sequence>
<proteinExistence type="predicted"/>
<dbReference type="AlphaFoldDB" id="A0A2T5LKV6"/>
<reference evidence="2 3" key="1">
    <citation type="journal article" date="2018" name="Proc. Natl. Acad. Sci. U.S.A.">
        <title>Linking secondary metabolites to gene clusters through genome sequencing of six diverse Aspergillus species.</title>
        <authorList>
            <person name="Kaerboelling I."/>
            <person name="Vesth T.C."/>
            <person name="Frisvad J.C."/>
            <person name="Nybo J.L."/>
            <person name="Theobald S."/>
            <person name="Kuo A."/>
            <person name="Bowyer P."/>
            <person name="Matsuda Y."/>
            <person name="Mondo S."/>
            <person name="Lyhne E.K."/>
            <person name="Kogle M.E."/>
            <person name="Clum A."/>
            <person name="Lipzen A."/>
            <person name="Salamov A."/>
            <person name="Ngan C.Y."/>
            <person name="Daum C."/>
            <person name="Chiniquy J."/>
            <person name="Barry K."/>
            <person name="LaButti K."/>
            <person name="Haridas S."/>
            <person name="Simmons B.A."/>
            <person name="Magnuson J.K."/>
            <person name="Mortensen U.H."/>
            <person name="Larsen T.O."/>
            <person name="Grigoriev I.V."/>
            <person name="Baker S.E."/>
            <person name="Andersen M.R."/>
        </authorList>
    </citation>
    <scope>NUCLEOTIDE SEQUENCE [LARGE SCALE GENOMIC DNA]</scope>
    <source>
        <strain evidence="2 3">IBT 24754</strain>
    </source>
</reference>
<feature type="compositionally biased region" description="Basic and acidic residues" evidence="1">
    <location>
        <begin position="804"/>
        <end position="814"/>
    </location>
</feature>
<comment type="caution">
    <text evidence="2">The sequence shown here is derived from an EMBL/GenBank/DDBJ whole genome shotgun (WGS) entry which is preliminary data.</text>
</comment>
<feature type="region of interest" description="Disordered" evidence="1">
    <location>
        <begin position="86"/>
        <end position="109"/>
    </location>
</feature>
<dbReference type="VEuPathDB" id="FungiDB:P175DRAFT_0536497"/>